<dbReference type="GO" id="GO:0009279">
    <property type="term" value="C:cell outer membrane"/>
    <property type="evidence" value="ECO:0007669"/>
    <property type="project" value="UniProtKB-SubCell"/>
</dbReference>
<dbReference type="Gene3D" id="1.25.40.10">
    <property type="entry name" value="Tetratricopeptide repeat domain"/>
    <property type="match status" value="2"/>
</dbReference>
<feature type="signal peptide" evidence="5">
    <location>
        <begin position="1"/>
        <end position="23"/>
    </location>
</feature>
<evidence type="ECO:0000256" key="1">
    <source>
        <dbReference type="ARBA" id="ARBA00004442"/>
    </source>
</evidence>
<gene>
    <name evidence="7" type="ORF">E3C22_05080</name>
</gene>
<dbReference type="Pfam" id="PF13181">
    <property type="entry name" value="TPR_8"/>
    <property type="match status" value="1"/>
</dbReference>
<dbReference type="InterPro" id="IPR019734">
    <property type="entry name" value="TPR_rpt"/>
</dbReference>
<accession>A0A4Y8RUG1</accession>
<keyword evidence="4" id="KW-0802">TPR repeat</keyword>
<dbReference type="OrthoDB" id="7810516at2"/>
<protein>
    <submittedName>
        <fullName evidence="7">Tetratricopeptide repeat protein</fullName>
    </submittedName>
</protein>
<keyword evidence="3" id="KW-0998">Cell outer membrane</keyword>
<dbReference type="PANTHER" id="PTHR38731">
    <property type="entry name" value="LIPL45-RELATED LIPOPROTEIN-RELATED"/>
    <property type="match status" value="1"/>
</dbReference>
<keyword evidence="8" id="KW-1185">Reference proteome</keyword>
<dbReference type="Gene3D" id="2.60.120.1440">
    <property type="match status" value="1"/>
</dbReference>
<evidence type="ECO:0000313" key="8">
    <source>
        <dbReference type="Proteomes" id="UP000298179"/>
    </source>
</evidence>
<organism evidence="7 8">
    <name type="scientific">Jiella endophytica</name>
    <dbReference type="NCBI Taxonomy" id="2558362"/>
    <lineage>
        <taxon>Bacteria</taxon>
        <taxon>Pseudomonadati</taxon>
        <taxon>Pseudomonadota</taxon>
        <taxon>Alphaproteobacteria</taxon>
        <taxon>Hyphomicrobiales</taxon>
        <taxon>Aurantimonadaceae</taxon>
        <taxon>Jiella</taxon>
    </lineage>
</organism>
<sequence length="1197" mass="128913">MGCHCRRVTTLLVLLAFTSAVRAEPVPRQAPAAGAVIATRLGEEIELVEAPAWRGVEVLQEVKTGDVLRTNAAGQLAILFSDQTQVRVGRNSTLVVKQRVPGGDTRLLLESGQIFGRAARGGSGVFVETAAATAAIRGTDWTMQAEGERTTLTVLDGVVEFSNPQGSLTVRQGEAASARLGEAPTKLVIVADDVHEQMLLNLSLRDAFEAFPATSLPNRDILAARERFARTAAAALGGEDRVLAAEIAAQRDGRREAERAIAAARAGPLTVGQSARLTLLEANIAGGRQDYRRAVALYEQALPHLTGEQRTTAVYLLYFARSLADPTKVWPAPRADPDDRVSVVGEAVIAAMLKSPRDSLKIMQDAAPRFRGDAQFQATLSKIAMLASDYEAARLAAEQAYRLDPEDPEVLSARAFYRANATSNLKDAIADLERGLAVAPGNTGLLNDYALALSERGADKEAEAALLRAIAIDPEDPVTRVNLAIIYLSQNRVGEARAMIDAVFASDPSFAPGYLVRGTENLFEGDEAAAIDNLLKSTTANPAYADGLLALGTAYAATGDIEHAKQAFDDADRLDPNSPTTAQYLAALAIDQYQADAAIEYAQEAVKRIRAKGGDYQSIHATRDSGSVLAGAYDFLSLDAWGAYWSDVVFDPFDSAGYFDRALRGSASPFFLDRDDEIRGPGPTTDGRSLSFLTKGILSDATSLASSELRPSFVTTPFTEFSFTGGVVNRADQWGGVYGAGVQSLGYDPLPYSMFLQASGETVSPDYATQDDGAYSLTGGFGLQIGPYDRMAGLFSASRAEGNSALRDNPLTFFNTAREDGFVGTLGLSHTFGYQNVLDVAVFGGRNDGDQVSVPLELLGQGILGAYTGHARRDFIKASASHRVGFEPFTIEYGGEYGDLQTRSDSALYAIVFGTPRLIAETEGEERTNFGRGWIDATFEVTDDLSFEAGLFGTTTETDGERDDLLQPRAGIAYMPFEGQWLRAAYMRERPDEDAYTLAPIGVLGLRSNAVAGDVDHVDSAIVRLDSEWTRQVFTAVEYQHQDFAGLSFGIPGYLDPIAVDDARLDRVAVTANAWLGGGFGASASLARSWSKGTLEDVSGDIPFVPDWSGRLAFTYVDPSRIRVTARETWLGERASQLADERLDDAFVTDVFGGWESEDRHLAFDLGFYNVFDETVEVVPLIPTAQRTVRATLQARF</sequence>
<dbReference type="InterPro" id="IPR011990">
    <property type="entry name" value="TPR-like_helical_dom_sf"/>
</dbReference>
<dbReference type="Proteomes" id="UP000298179">
    <property type="component" value="Unassembled WGS sequence"/>
</dbReference>
<proteinExistence type="predicted"/>
<dbReference type="InterPro" id="IPR006860">
    <property type="entry name" value="FecR"/>
</dbReference>
<feature type="chain" id="PRO_5021221796" evidence="5">
    <location>
        <begin position="24"/>
        <end position="1197"/>
    </location>
</feature>
<evidence type="ECO:0000256" key="2">
    <source>
        <dbReference type="ARBA" id="ARBA00023136"/>
    </source>
</evidence>
<dbReference type="SMART" id="SM00028">
    <property type="entry name" value="TPR"/>
    <property type="match status" value="7"/>
</dbReference>
<dbReference type="AlphaFoldDB" id="A0A4Y8RUG1"/>
<dbReference type="Pfam" id="PF14559">
    <property type="entry name" value="TPR_19"/>
    <property type="match status" value="1"/>
</dbReference>
<comment type="caution">
    <text evidence="7">The sequence shown here is derived from an EMBL/GenBank/DDBJ whole genome shotgun (WGS) entry which is preliminary data.</text>
</comment>
<dbReference type="SUPFAM" id="SSF48452">
    <property type="entry name" value="TPR-like"/>
    <property type="match status" value="2"/>
</dbReference>
<dbReference type="InterPro" id="IPR036942">
    <property type="entry name" value="Beta-barrel_TonB_sf"/>
</dbReference>
<evidence type="ECO:0000256" key="4">
    <source>
        <dbReference type="PROSITE-ProRule" id="PRU00339"/>
    </source>
</evidence>
<dbReference type="SUPFAM" id="SSF56935">
    <property type="entry name" value="Porins"/>
    <property type="match status" value="1"/>
</dbReference>
<evidence type="ECO:0000313" key="7">
    <source>
        <dbReference type="EMBL" id="TFF27826.1"/>
    </source>
</evidence>
<dbReference type="Pfam" id="PF04773">
    <property type="entry name" value="FecR"/>
    <property type="match status" value="1"/>
</dbReference>
<reference evidence="7 8" key="1">
    <citation type="submission" date="2019-03" db="EMBL/GenBank/DDBJ databases">
        <title>Jiella endophytica sp. nov., a novel endophytic bacterium isolated from root of Ficus microcarpa Linn. f.</title>
        <authorList>
            <person name="Tuo L."/>
        </authorList>
    </citation>
    <scope>NUCLEOTIDE SEQUENCE [LARGE SCALE GENOMIC DNA]</scope>
    <source>
        <strain evidence="7 8">CBS5Q-3</strain>
    </source>
</reference>
<feature type="repeat" description="TPR" evidence="4">
    <location>
        <begin position="545"/>
        <end position="578"/>
    </location>
</feature>
<comment type="subcellular location">
    <subcellularLocation>
        <location evidence="1">Cell outer membrane</location>
    </subcellularLocation>
</comment>
<dbReference type="PROSITE" id="PS50005">
    <property type="entry name" value="TPR"/>
    <property type="match status" value="1"/>
</dbReference>
<evidence type="ECO:0000256" key="5">
    <source>
        <dbReference type="SAM" id="SignalP"/>
    </source>
</evidence>
<dbReference type="EMBL" id="SOZD01000001">
    <property type="protein sequence ID" value="TFF27826.1"/>
    <property type="molecule type" value="Genomic_DNA"/>
</dbReference>
<dbReference type="RefSeq" id="WP_134760807.1">
    <property type="nucleotide sequence ID" value="NZ_SOZD01000001.1"/>
</dbReference>
<keyword evidence="2" id="KW-0472">Membrane</keyword>
<keyword evidence="5" id="KW-0732">Signal</keyword>
<evidence type="ECO:0000256" key="3">
    <source>
        <dbReference type="ARBA" id="ARBA00023237"/>
    </source>
</evidence>
<evidence type="ECO:0000259" key="6">
    <source>
        <dbReference type="Pfam" id="PF04773"/>
    </source>
</evidence>
<feature type="domain" description="FecR protein" evidence="6">
    <location>
        <begin position="66"/>
        <end position="160"/>
    </location>
</feature>
<dbReference type="Gene3D" id="2.40.170.20">
    <property type="entry name" value="TonB-dependent receptor, beta-barrel domain"/>
    <property type="match status" value="1"/>
</dbReference>
<name>A0A4Y8RUG1_9HYPH</name>